<evidence type="ECO:0000256" key="1">
    <source>
        <dbReference type="SAM" id="MobiDB-lite"/>
    </source>
</evidence>
<feature type="compositionally biased region" description="Basic residues" evidence="1">
    <location>
        <begin position="357"/>
        <end position="367"/>
    </location>
</feature>
<name>A0A0C9XWH6_9AGAR</name>
<dbReference type="OrthoDB" id="2107166at2759"/>
<feature type="compositionally biased region" description="Low complexity" evidence="1">
    <location>
        <begin position="368"/>
        <end position="379"/>
    </location>
</feature>
<dbReference type="EMBL" id="KN838599">
    <property type="protein sequence ID" value="KIK01952.1"/>
    <property type="molecule type" value="Genomic_DNA"/>
</dbReference>
<reference evidence="2 3" key="1">
    <citation type="submission" date="2014-04" db="EMBL/GenBank/DDBJ databases">
        <authorList>
            <consortium name="DOE Joint Genome Institute"/>
            <person name="Kuo A."/>
            <person name="Kohler A."/>
            <person name="Nagy L.G."/>
            <person name="Floudas D."/>
            <person name="Copeland A."/>
            <person name="Barry K.W."/>
            <person name="Cichocki N."/>
            <person name="Veneault-Fourrey C."/>
            <person name="LaButti K."/>
            <person name="Lindquist E.A."/>
            <person name="Lipzen A."/>
            <person name="Lundell T."/>
            <person name="Morin E."/>
            <person name="Murat C."/>
            <person name="Sun H."/>
            <person name="Tunlid A."/>
            <person name="Henrissat B."/>
            <person name="Grigoriev I.V."/>
            <person name="Hibbett D.S."/>
            <person name="Martin F."/>
            <person name="Nordberg H.P."/>
            <person name="Cantor M.N."/>
            <person name="Hua S.X."/>
        </authorList>
    </citation>
    <scope>NUCLEOTIDE SEQUENCE [LARGE SCALE GENOMIC DNA]</scope>
    <source>
        <strain evidence="2 3">LaAM-08-1</strain>
    </source>
</reference>
<dbReference type="HOGENOM" id="CLU_744085_0_0_1"/>
<reference evidence="3" key="2">
    <citation type="submission" date="2015-01" db="EMBL/GenBank/DDBJ databases">
        <title>Evolutionary Origins and Diversification of the Mycorrhizal Mutualists.</title>
        <authorList>
            <consortium name="DOE Joint Genome Institute"/>
            <consortium name="Mycorrhizal Genomics Consortium"/>
            <person name="Kohler A."/>
            <person name="Kuo A."/>
            <person name="Nagy L.G."/>
            <person name="Floudas D."/>
            <person name="Copeland A."/>
            <person name="Barry K.W."/>
            <person name="Cichocki N."/>
            <person name="Veneault-Fourrey C."/>
            <person name="LaButti K."/>
            <person name="Lindquist E.A."/>
            <person name="Lipzen A."/>
            <person name="Lundell T."/>
            <person name="Morin E."/>
            <person name="Murat C."/>
            <person name="Riley R."/>
            <person name="Ohm R."/>
            <person name="Sun H."/>
            <person name="Tunlid A."/>
            <person name="Henrissat B."/>
            <person name="Grigoriev I.V."/>
            <person name="Hibbett D.S."/>
            <person name="Martin F."/>
        </authorList>
    </citation>
    <scope>NUCLEOTIDE SEQUENCE [LARGE SCALE GENOMIC DNA]</scope>
    <source>
        <strain evidence="3">LaAM-08-1</strain>
    </source>
</reference>
<gene>
    <name evidence="2" type="ORF">K443DRAFT_677966</name>
</gene>
<evidence type="ECO:0000313" key="2">
    <source>
        <dbReference type="EMBL" id="KIK01952.1"/>
    </source>
</evidence>
<organism evidence="2 3">
    <name type="scientific">Laccaria amethystina LaAM-08-1</name>
    <dbReference type="NCBI Taxonomy" id="1095629"/>
    <lineage>
        <taxon>Eukaryota</taxon>
        <taxon>Fungi</taxon>
        <taxon>Dikarya</taxon>
        <taxon>Basidiomycota</taxon>
        <taxon>Agaricomycotina</taxon>
        <taxon>Agaricomycetes</taxon>
        <taxon>Agaricomycetidae</taxon>
        <taxon>Agaricales</taxon>
        <taxon>Agaricineae</taxon>
        <taxon>Hydnangiaceae</taxon>
        <taxon>Laccaria</taxon>
    </lineage>
</organism>
<dbReference type="Proteomes" id="UP000054477">
    <property type="component" value="Unassembled WGS sequence"/>
</dbReference>
<dbReference type="STRING" id="1095629.A0A0C9XWH6"/>
<proteinExistence type="predicted"/>
<sequence>MGRFADPYGDDNRLPEGMVRIGYDADTAQYYYSDRDGTVYEGAPGADYGLLLPVRRYYTGRENNARYRWRTSTTDPAPYNPPARRSMTNTPQDPRLRPLKRSQTTPPKSFLQHPRGRPITKEISSPTPPPMATRSRTLSGRSKDIRIPSPIPEMPTPPVTICHKASVISQASVYSQASAPSHPGPASEFYPNTVQTQPVAMATPIHEVTPVVEAESVPVPQVDSGPQWPPKGWTIYILALSIDPSSSIERPNLMEYLFDQDTLTFFHPSTIRTSHLPQPSSSKREGAAALIAECRRDSIPDEPEAASPQSWLPLEAEVPLKSAVPFPSSPKGASSSVVNIPPIPQAPETAPPPRPRTPSRLKKKRKPGQGNSNRSSQSS</sequence>
<accession>A0A0C9XWH6</accession>
<dbReference type="AlphaFoldDB" id="A0A0C9XWH6"/>
<evidence type="ECO:0000313" key="3">
    <source>
        <dbReference type="Proteomes" id="UP000054477"/>
    </source>
</evidence>
<feature type="region of interest" description="Disordered" evidence="1">
    <location>
        <begin position="322"/>
        <end position="379"/>
    </location>
</feature>
<feature type="compositionally biased region" description="Pro residues" evidence="1">
    <location>
        <begin position="341"/>
        <end position="356"/>
    </location>
</feature>
<feature type="region of interest" description="Disordered" evidence="1">
    <location>
        <begin position="68"/>
        <end position="156"/>
    </location>
</feature>
<keyword evidence="3" id="KW-1185">Reference proteome</keyword>
<protein>
    <submittedName>
        <fullName evidence="2">Uncharacterized protein</fullName>
    </submittedName>
</protein>